<keyword evidence="3" id="KW-1185">Reference proteome</keyword>
<evidence type="ECO:0008006" key="4">
    <source>
        <dbReference type="Google" id="ProtNLM"/>
    </source>
</evidence>
<reference evidence="2" key="2">
    <citation type="submission" date="2021-02" db="EMBL/GenBank/DDBJ databases">
        <authorList>
            <person name="Kimball J.A."/>
            <person name="Haas M.W."/>
            <person name="Macchietto M."/>
            <person name="Kono T."/>
            <person name="Duquette J."/>
            <person name="Shao M."/>
        </authorList>
    </citation>
    <scope>NUCLEOTIDE SEQUENCE</scope>
    <source>
        <tissue evidence="2">Fresh leaf tissue</tissue>
    </source>
</reference>
<dbReference type="EMBL" id="JAAALK010000287">
    <property type="protein sequence ID" value="KAG8057343.1"/>
    <property type="molecule type" value="Genomic_DNA"/>
</dbReference>
<proteinExistence type="predicted"/>
<accession>A0A8J5RTK7</accession>
<comment type="caution">
    <text evidence="2">The sequence shown here is derived from an EMBL/GenBank/DDBJ whole genome shotgun (WGS) entry which is preliminary data.</text>
</comment>
<organism evidence="2 3">
    <name type="scientific">Zizania palustris</name>
    <name type="common">Northern wild rice</name>
    <dbReference type="NCBI Taxonomy" id="103762"/>
    <lineage>
        <taxon>Eukaryota</taxon>
        <taxon>Viridiplantae</taxon>
        <taxon>Streptophyta</taxon>
        <taxon>Embryophyta</taxon>
        <taxon>Tracheophyta</taxon>
        <taxon>Spermatophyta</taxon>
        <taxon>Magnoliopsida</taxon>
        <taxon>Liliopsida</taxon>
        <taxon>Poales</taxon>
        <taxon>Poaceae</taxon>
        <taxon>BOP clade</taxon>
        <taxon>Oryzoideae</taxon>
        <taxon>Oryzeae</taxon>
        <taxon>Zizaniinae</taxon>
        <taxon>Zizania</taxon>
    </lineage>
</organism>
<feature type="region of interest" description="Disordered" evidence="1">
    <location>
        <begin position="303"/>
        <end position="329"/>
    </location>
</feature>
<dbReference type="InterPro" id="IPR037488">
    <property type="entry name" value="At2g33490-like"/>
</dbReference>
<feature type="region of interest" description="Disordered" evidence="1">
    <location>
        <begin position="256"/>
        <end position="275"/>
    </location>
</feature>
<dbReference type="OrthoDB" id="1925034at2759"/>
<feature type="region of interest" description="Disordered" evidence="1">
    <location>
        <begin position="346"/>
        <end position="402"/>
    </location>
</feature>
<feature type="compositionally biased region" description="Basic and acidic residues" evidence="1">
    <location>
        <begin position="264"/>
        <end position="275"/>
    </location>
</feature>
<name>A0A8J5RTK7_ZIZPA</name>
<gene>
    <name evidence="2" type="ORF">GUJ93_ZPchr0002g26365</name>
</gene>
<dbReference type="PANTHER" id="PTHR34119:SF8">
    <property type="entry name" value="OS09G0509300 PROTEIN"/>
    <property type="match status" value="1"/>
</dbReference>
<dbReference type="Proteomes" id="UP000729402">
    <property type="component" value="Unassembled WGS sequence"/>
</dbReference>
<evidence type="ECO:0000313" key="3">
    <source>
        <dbReference type="Proteomes" id="UP000729402"/>
    </source>
</evidence>
<reference evidence="2" key="1">
    <citation type="journal article" date="2021" name="bioRxiv">
        <title>Whole Genome Assembly and Annotation of Northern Wild Rice, Zizania palustris L., Supports a Whole Genome Duplication in the Zizania Genus.</title>
        <authorList>
            <person name="Haas M."/>
            <person name="Kono T."/>
            <person name="Macchietto M."/>
            <person name="Millas R."/>
            <person name="McGilp L."/>
            <person name="Shao M."/>
            <person name="Duquette J."/>
            <person name="Hirsch C.N."/>
            <person name="Kimball J."/>
        </authorList>
    </citation>
    <scope>NUCLEOTIDE SEQUENCE</scope>
    <source>
        <tissue evidence="2">Fresh leaf tissue</tissue>
    </source>
</reference>
<sequence length="468" mass="52658">MKSSLRKLRGFALQRHEQRVDRRRGEHSPAAAAAANELLAAAQDMADMRSCYDNLLSVAAAIANSAYEFSEALQEMGTCLLKRVTPNNDGINDKVLLLLGKAQFELRKLVDSYRVHVLNTITTPSQSLLNELQTVEEMKHQCDEKRELFEFMLNAQKEKGRSKHAKTDTGASEQLKQAQEDYQEEATLFLFRLKSLKQGQFRSLFTQAARHHAAQLNLFRKGLKSLEAVEPHVKLAAEQQHIDHQFSALEEDYNVEDENDDDYNDSHDGELSFDYGENKEDMEAGHAPRSPTEEFFDRSKAEYSSFAGERQRSGSQSAPLFPEKKLDTAERINELRRSATRKLNTYVLPTPNDVRDTSQTATGNPTSGSPLGSKGAFHSSPLHPSTNVGDVRDNKLPSPTRLSNAHSVLKESNTNMAETRTMLVLPLGDLALPGYHNLKASDNKKCWMIIGHFQELLSQLVKPRNMWC</sequence>
<evidence type="ECO:0000256" key="1">
    <source>
        <dbReference type="SAM" id="MobiDB-lite"/>
    </source>
</evidence>
<dbReference type="AlphaFoldDB" id="A0A8J5RTK7"/>
<evidence type="ECO:0000313" key="2">
    <source>
        <dbReference type="EMBL" id="KAG8057343.1"/>
    </source>
</evidence>
<feature type="compositionally biased region" description="Polar residues" evidence="1">
    <location>
        <begin position="357"/>
        <end position="370"/>
    </location>
</feature>
<dbReference type="CDD" id="cd07307">
    <property type="entry name" value="BAR"/>
    <property type="match status" value="1"/>
</dbReference>
<dbReference type="PANTHER" id="PTHR34119">
    <property type="entry name" value="HYDROXYPROLINE-RICH GLYCOPROTEIN-LIKE"/>
    <property type="match status" value="1"/>
</dbReference>
<protein>
    <recommendedName>
        <fullName evidence="4">BAR domain-containing protein</fullName>
    </recommendedName>
</protein>